<protein>
    <recommendedName>
        <fullName evidence="5">DUF1707 domain-containing protein</fullName>
    </recommendedName>
</protein>
<sequence>MGERLSGNGVRGRRRVHPGDDAGSGPWDAPDLAALERVLASVIRDGHLDPEAERRALATFRDAHAAGVPAARTRRRDDWRPAAQRRARRSVKLTFGAVFASLALGGVAVAAIGSAGSSTDDDGAGRPSARPSAVVPDRPGGGDSSAPSAGSGATDRPAPAHDTEAHCRAYEQVEDRGKALDAAAWRRLVAAAGGKDKVPAYCSEQLARATAEPSRSAGADRSGKGGAAGGNGTAGNAGASGNDRSGNGSGGTDNAGNGQVSGGGNGGSDGSGGNGGKHK</sequence>
<keyword evidence="2" id="KW-0472">Membrane</keyword>
<dbReference type="EMBL" id="CP071839">
    <property type="protein sequence ID" value="QTD99831.1"/>
    <property type="molecule type" value="Genomic_DNA"/>
</dbReference>
<feature type="compositionally biased region" description="Gly residues" evidence="1">
    <location>
        <begin position="247"/>
        <end position="279"/>
    </location>
</feature>
<organism evidence="3 4">
    <name type="scientific">Streptomyces cyanogenus</name>
    <dbReference type="NCBI Taxonomy" id="80860"/>
    <lineage>
        <taxon>Bacteria</taxon>
        <taxon>Bacillati</taxon>
        <taxon>Actinomycetota</taxon>
        <taxon>Actinomycetes</taxon>
        <taxon>Kitasatosporales</taxon>
        <taxon>Streptomycetaceae</taxon>
        <taxon>Streptomyces</taxon>
    </lineage>
</organism>
<feature type="transmembrane region" description="Helical" evidence="2">
    <location>
        <begin position="93"/>
        <end position="113"/>
    </location>
</feature>
<dbReference type="Proteomes" id="UP000663908">
    <property type="component" value="Chromosome"/>
</dbReference>
<keyword evidence="2" id="KW-0812">Transmembrane</keyword>
<feature type="compositionally biased region" description="Gly residues" evidence="1">
    <location>
        <begin position="224"/>
        <end position="235"/>
    </location>
</feature>
<evidence type="ECO:0000313" key="3">
    <source>
        <dbReference type="EMBL" id="QTD99831.1"/>
    </source>
</evidence>
<proteinExistence type="predicted"/>
<gene>
    <name evidence="3" type="ORF">S1361_21015</name>
</gene>
<keyword evidence="2" id="KW-1133">Transmembrane helix</keyword>
<feature type="compositionally biased region" description="Low complexity" evidence="1">
    <location>
        <begin position="236"/>
        <end position="246"/>
    </location>
</feature>
<evidence type="ECO:0000256" key="1">
    <source>
        <dbReference type="SAM" id="MobiDB-lite"/>
    </source>
</evidence>
<name>A0ABX7TTU8_STRCY</name>
<feature type="region of interest" description="Disordered" evidence="1">
    <location>
        <begin position="115"/>
        <end position="164"/>
    </location>
</feature>
<feature type="region of interest" description="Disordered" evidence="1">
    <location>
        <begin position="65"/>
        <end position="87"/>
    </location>
</feature>
<evidence type="ECO:0000256" key="2">
    <source>
        <dbReference type="SAM" id="Phobius"/>
    </source>
</evidence>
<evidence type="ECO:0008006" key="5">
    <source>
        <dbReference type="Google" id="ProtNLM"/>
    </source>
</evidence>
<feature type="region of interest" description="Disordered" evidence="1">
    <location>
        <begin position="1"/>
        <end position="28"/>
    </location>
</feature>
<evidence type="ECO:0000313" key="4">
    <source>
        <dbReference type="Proteomes" id="UP000663908"/>
    </source>
</evidence>
<accession>A0ABX7TTU8</accession>
<keyword evidence="4" id="KW-1185">Reference proteome</keyword>
<dbReference type="RefSeq" id="WP_208033361.1">
    <property type="nucleotide sequence ID" value="NZ_CP071839.1"/>
</dbReference>
<reference evidence="3 4" key="1">
    <citation type="submission" date="2021-03" db="EMBL/GenBank/DDBJ databases">
        <title>Complete genome sequence of Streptomyces cyanogenus S136, producer of anticancer angucycline landomycin A.</title>
        <authorList>
            <person name="Hrab P."/>
            <person name="Ruckert C."/>
            <person name="Busche T."/>
            <person name="Ostash I."/>
            <person name="Kalinowski J."/>
            <person name="Fedorenko V."/>
            <person name="Yushchuk O."/>
            <person name="Ostash B."/>
        </authorList>
    </citation>
    <scope>NUCLEOTIDE SEQUENCE [LARGE SCALE GENOMIC DNA]</scope>
    <source>
        <strain evidence="3 4">S136</strain>
    </source>
</reference>
<feature type="region of interest" description="Disordered" evidence="1">
    <location>
        <begin position="206"/>
        <end position="279"/>
    </location>
</feature>
<feature type="compositionally biased region" description="Low complexity" evidence="1">
    <location>
        <begin position="144"/>
        <end position="155"/>
    </location>
</feature>